<organism evidence="1 2">
    <name type="scientific">Agathobaculum faecis</name>
    <dbReference type="NCBI Taxonomy" id="2763013"/>
    <lineage>
        <taxon>Bacteria</taxon>
        <taxon>Bacillati</taxon>
        <taxon>Bacillota</taxon>
        <taxon>Clostridia</taxon>
        <taxon>Eubacteriales</taxon>
        <taxon>Butyricicoccaceae</taxon>
        <taxon>Agathobaculum</taxon>
    </lineage>
</organism>
<keyword evidence="2" id="KW-1185">Reference proteome</keyword>
<comment type="caution">
    <text evidence="1">The sequence shown here is derived from an EMBL/GenBank/DDBJ whole genome shotgun (WGS) entry which is preliminary data.</text>
</comment>
<dbReference type="RefSeq" id="WP_054328429.1">
    <property type="nucleotide sequence ID" value="NZ_JACOPL010000004.1"/>
</dbReference>
<dbReference type="InterPro" id="IPR013325">
    <property type="entry name" value="RNA_pol_sigma_r2"/>
</dbReference>
<accession>A0A923LVP6</accession>
<dbReference type="Proteomes" id="UP000606499">
    <property type="component" value="Unassembled WGS sequence"/>
</dbReference>
<dbReference type="SUPFAM" id="SSF88946">
    <property type="entry name" value="Sigma2 domain of RNA polymerase sigma factors"/>
    <property type="match status" value="1"/>
</dbReference>
<sequence>MELIDARKDSFYCVAYSYTRNREDALDVVSESVCKAYTHLHRLEDVDAFYPQCPTRRYLCGGNGKNHVLLEYISETAAEPEPVADIIALLN</sequence>
<evidence type="ECO:0000313" key="2">
    <source>
        <dbReference type="Proteomes" id="UP000606499"/>
    </source>
</evidence>
<reference evidence="1" key="1">
    <citation type="submission" date="2020-08" db="EMBL/GenBank/DDBJ databases">
        <title>Genome public.</title>
        <authorList>
            <person name="Liu C."/>
            <person name="Sun Q."/>
        </authorList>
    </citation>
    <scope>NUCLEOTIDE SEQUENCE</scope>
    <source>
        <strain evidence="1">NSJ-28</strain>
    </source>
</reference>
<protein>
    <submittedName>
        <fullName evidence="1">Uncharacterized protein</fullName>
    </submittedName>
</protein>
<dbReference type="Gene3D" id="1.10.1740.10">
    <property type="match status" value="1"/>
</dbReference>
<proteinExistence type="predicted"/>
<dbReference type="GO" id="GO:0006352">
    <property type="term" value="P:DNA-templated transcription initiation"/>
    <property type="evidence" value="ECO:0007669"/>
    <property type="project" value="InterPro"/>
</dbReference>
<dbReference type="GO" id="GO:0003700">
    <property type="term" value="F:DNA-binding transcription factor activity"/>
    <property type="evidence" value="ECO:0007669"/>
    <property type="project" value="InterPro"/>
</dbReference>
<dbReference type="EMBL" id="JACOPL010000004">
    <property type="protein sequence ID" value="MBC5724819.1"/>
    <property type="molecule type" value="Genomic_DNA"/>
</dbReference>
<dbReference type="AlphaFoldDB" id="A0A923LVP6"/>
<name>A0A923LVP6_9FIRM</name>
<gene>
    <name evidence="1" type="ORF">H8S45_05005</name>
</gene>
<evidence type="ECO:0000313" key="1">
    <source>
        <dbReference type="EMBL" id="MBC5724819.1"/>
    </source>
</evidence>